<reference evidence="2 3" key="1">
    <citation type="submission" date="2015-08" db="EMBL/GenBank/DDBJ databases">
        <title>Next Generation Sequencing and Analysis of the Genome of Puccinia sorghi L Schw, the Causal Agent of Maize Common Rust.</title>
        <authorList>
            <person name="Rochi L."/>
            <person name="Burguener G."/>
            <person name="Darino M."/>
            <person name="Turjanski A."/>
            <person name="Kreff E."/>
            <person name="Dieguez M.J."/>
            <person name="Sacco F."/>
        </authorList>
    </citation>
    <scope>NUCLEOTIDE SEQUENCE [LARGE SCALE GENOMIC DNA]</scope>
    <source>
        <strain evidence="2 3">RO10H11247</strain>
    </source>
</reference>
<organism evidence="2 3">
    <name type="scientific">Puccinia sorghi</name>
    <dbReference type="NCBI Taxonomy" id="27349"/>
    <lineage>
        <taxon>Eukaryota</taxon>
        <taxon>Fungi</taxon>
        <taxon>Dikarya</taxon>
        <taxon>Basidiomycota</taxon>
        <taxon>Pucciniomycotina</taxon>
        <taxon>Pucciniomycetes</taxon>
        <taxon>Pucciniales</taxon>
        <taxon>Pucciniaceae</taxon>
        <taxon>Puccinia</taxon>
    </lineage>
</organism>
<feature type="compositionally biased region" description="Polar residues" evidence="1">
    <location>
        <begin position="1"/>
        <end position="42"/>
    </location>
</feature>
<proteinExistence type="predicted"/>
<comment type="caution">
    <text evidence="2">The sequence shown here is derived from an EMBL/GenBank/DDBJ whole genome shotgun (WGS) entry which is preliminary data.</text>
</comment>
<accession>A0A0L6UB67</accession>
<dbReference type="EMBL" id="LAVV01013272">
    <property type="protein sequence ID" value="KNZ45793.1"/>
    <property type="molecule type" value="Genomic_DNA"/>
</dbReference>
<protein>
    <submittedName>
        <fullName evidence="2">Uncharacterized protein</fullName>
    </submittedName>
</protein>
<name>A0A0L6UB67_9BASI</name>
<evidence type="ECO:0000313" key="3">
    <source>
        <dbReference type="Proteomes" id="UP000037035"/>
    </source>
</evidence>
<dbReference type="OrthoDB" id="10616030at2759"/>
<evidence type="ECO:0000313" key="2">
    <source>
        <dbReference type="EMBL" id="KNZ45793.1"/>
    </source>
</evidence>
<feature type="compositionally biased region" description="Polar residues" evidence="1">
    <location>
        <begin position="54"/>
        <end position="73"/>
    </location>
</feature>
<evidence type="ECO:0000256" key="1">
    <source>
        <dbReference type="SAM" id="MobiDB-lite"/>
    </source>
</evidence>
<dbReference type="AlphaFoldDB" id="A0A0L6UB67"/>
<dbReference type="VEuPathDB" id="FungiDB:VP01_77g7"/>
<feature type="region of interest" description="Disordered" evidence="1">
    <location>
        <begin position="1"/>
        <end position="91"/>
    </location>
</feature>
<sequence>MAQLDISSLNISSKSTQSPCVDQQEYGSNVSQGKNQQSSTVITPIKQPGMIQPSPDSCQLIGQQQNPTNTNPCRKQKNHPTDSEKKTITPIVSQSTNNITKYQVINVAQDSDEENSTAKNTQQYGNPEFDHIKDYFSEPFCRKDDVSHTINNIYM</sequence>
<gene>
    <name evidence="2" type="ORF">VP01_77g7</name>
</gene>
<dbReference type="Proteomes" id="UP000037035">
    <property type="component" value="Unassembled WGS sequence"/>
</dbReference>
<keyword evidence="3" id="KW-1185">Reference proteome</keyword>